<organism evidence="2 3">
    <name type="scientific">Bacillus phage BSP38</name>
    <dbReference type="NCBI Taxonomy" id="2283013"/>
    <lineage>
        <taxon>Viruses</taxon>
        <taxon>Duplodnaviria</taxon>
        <taxon>Heunggongvirae</taxon>
        <taxon>Uroviricota</taxon>
        <taxon>Caudoviricetes</taxon>
        <taxon>Herelleviridae</taxon>
        <taxon>Bastillevirinae</taxon>
        <taxon>Jeonjuvirus</taxon>
        <taxon>Jeonjuvirus BSP38</taxon>
    </lineage>
</organism>
<sequence length="82" mass="9527">MTMDIQVLADKLEDMQDTRNDLMAQYEETGAAELLDAIEELDQDIEELHTDMEIMQENDPYAHMTTMQREMKLNGLSQADFI</sequence>
<proteinExistence type="predicted"/>
<feature type="coiled-coil region" evidence="1">
    <location>
        <begin position="5"/>
        <end position="58"/>
    </location>
</feature>
<dbReference type="EMBL" id="MH606185">
    <property type="protein sequence ID" value="AXH71059.1"/>
    <property type="molecule type" value="Genomic_DNA"/>
</dbReference>
<keyword evidence="3" id="KW-1185">Reference proteome</keyword>
<accession>A0A345MJM7</accession>
<organismHost>
    <name type="scientific">Bacillus subtilis</name>
    <dbReference type="NCBI Taxonomy" id="1423"/>
</organismHost>
<name>A0A345MJM7_BPBSP</name>
<keyword evidence="1" id="KW-0175">Coiled coil</keyword>
<reference evidence="2 3" key="1">
    <citation type="submission" date="2018-07" db="EMBL/GenBank/DDBJ databases">
        <title>Complete nucleotide sequence of Bacillus phage BSP38.</title>
        <authorList>
            <person name="Ghosh K."/>
            <person name="Kim K.-P."/>
        </authorList>
    </citation>
    <scope>NUCLEOTIDE SEQUENCE [LARGE SCALE GENOMIC DNA]</scope>
</reference>
<dbReference type="Proteomes" id="UP000260425">
    <property type="component" value="Segment"/>
</dbReference>
<protein>
    <submittedName>
        <fullName evidence="2">Uncharacterized protein</fullName>
    </submittedName>
</protein>
<evidence type="ECO:0000313" key="3">
    <source>
        <dbReference type="Proteomes" id="UP000260425"/>
    </source>
</evidence>
<evidence type="ECO:0000313" key="2">
    <source>
        <dbReference type="EMBL" id="AXH71059.1"/>
    </source>
</evidence>
<gene>
    <name evidence="2" type="ORF">BSP38_017</name>
</gene>
<evidence type="ECO:0000256" key="1">
    <source>
        <dbReference type="SAM" id="Coils"/>
    </source>
</evidence>